<accession>A0A6I2MJ91</accession>
<organism evidence="1 2">
    <name type="scientific">Maribacter luteus</name>
    <dbReference type="NCBI Taxonomy" id="2594478"/>
    <lineage>
        <taxon>Bacteria</taxon>
        <taxon>Pseudomonadati</taxon>
        <taxon>Bacteroidota</taxon>
        <taxon>Flavobacteriia</taxon>
        <taxon>Flavobacteriales</taxon>
        <taxon>Flavobacteriaceae</taxon>
        <taxon>Maribacter</taxon>
    </lineage>
</organism>
<dbReference type="AlphaFoldDB" id="A0A6I2MJ91"/>
<dbReference type="RefSeq" id="WP_154362588.1">
    <property type="nucleotide sequence ID" value="NZ_CANMYZ010000002.1"/>
</dbReference>
<evidence type="ECO:0000313" key="2">
    <source>
        <dbReference type="Proteomes" id="UP000443153"/>
    </source>
</evidence>
<comment type="caution">
    <text evidence="1">The sequence shown here is derived from an EMBL/GenBank/DDBJ whole genome shotgun (WGS) entry which is preliminary data.</text>
</comment>
<dbReference type="EMBL" id="WKJH01000001">
    <property type="protein sequence ID" value="MRX62589.1"/>
    <property type="molecule type" value="Genomic_DNA"/>
</dbReference>
<dbReference type="Proteomes" id="UP000443153">
    <property type="component" value="Unassembled WGS sequence"/>
</dbReference>
<keyword evidence="2" id="KW-1185">Reference proteome</keyword>
<dbReference type="OrthoDB" id="1177152at2"/>
<reference evidence="1 2" key="1">
    <citation type="submission" date="2019-11" db="EMBL/GenBank/DDBJ databases">
        <title>Maribacter lutea sp. nov., a marine bacterium isolated from intertidal sand.</title>
        <authorList>
            <person name="Liu A."/>
        </authorList>
    </citation>
    <scope>NUCLEOTIDE SEQUENCE [LARGE SCALE GENOMIC DNA]</scope>
    <source>
        <strain evidence="1 2">RZ05</strain>
    </source>
</reference>
<sequence length="156" mass="18102">MNAIKEKSKNGLQEYFTVETTKTFQIDMDKALKTMEPTEVLQVLLKYDITSKPEGKEFLEIYSQMMGGWKKENQGSKVVSEVTTSKSRCSACFLGKCMTVYEFEYKHSKAHVPYNRVIYRYDFGMMYDVRDGILYDLTICNSFLSKGELQELNKPC</sequence>
<gene>
    <name evidence="1" type="ORF">GJ691_00285</name>
</gene>
<name>A0A6I2MJ91_9FLAO</name>
<proteinExistence type="predicted"/>
<evidence type="ECO:0000313" key="1">
    <source>
        <dbReference type="EMBL" id="MRX62589.1"/>
    </source>
</evidence>
<protein>
    <submittedName>
        <fullName evidence="1">Uncharacterized protein</fullName>
    </submittedName>
</protein>